<evidence type="ECO:0000313" key="7">
    <source>
        <dbReference type="EMBL" id="MBP2234392.1"/>
    </source>
</evidence>
<evidence type="ECO:0000256" key="2">
    <source>
        <dbReference type="ARBA" id="ARBA00022448"/>
    </source>
</evidence>
<evidence type="ECO:0000259" key="6">
    <source>
        <dbReference type="SMART" id="SM00062"/>
    </source>
</evidence>
<feature type="domain" description="Solute-binding protein family 3/N-terminal" evidence="6">
    <location>
        <begin position="37"/>
        <end position="266"/>
    </location>
</feature>
<dbReference type="CDD" id="cd13695">
    <property type="entry name" value="PBP2_Mlr3796_like"/>
    <property type="match status" value="1"/>
</dbReference>
<sequence>MMKTFAIAASLAVAALAMPAQAQQPASKLDEVLARGHLILGTGSTNAPWHFKSAEDKLQGFDVDMGRIIAKALFGDPEKIEFVNQSSDARIPNITTGKVDITCQFMTVTGERAQQIAFTIPYYREGVGLMLKADGKYADYEALKAGGSSVTISVLQNVYAEDMVHAALPEATVDQYESQDLIYQALESGRADAAATDQSSLAWYMTQNPDRYKDAGYGWNPQTYACGVKRGDQDWLNFVNTALHEAMTGVEFDFYAKSFKTWFGKDLTPPQIGFPVEYK</sequence>
<comment type="caution">
    <text evidence="7">The sequence shown here is derived from an EMBL/GenBank/DDBJ whole genome shotgun (WGS) entry which is preliminary data.</text>
</comment>
<comment type="similarity">
    <text evidence="1 4">Belongs to the bacterial solute-binding protein 3 family.</text>
</comment>
<dbReference type="Gene3D" id="3.40.190.10">
    <property type="entry name" value="Periplasmic binding protein-like II"/>
    <property type="match status" value="2"/>
</dbReference>
<gene>
    <name evidence="7" type="ORF">J2Z31_000882</name>
</gene>
<evidence type="ECO:0000256" key="1">
    <source>
        <dbReference type="ARBA" id="ARBA00010333"/>
    </source>
</evidence>
<feature type="signal peptide" evidence="5">
    <location>
        <begin position="1"/>
        <end position="22"/>
    </location>
</feature>
<dbReference type="EMBL" id="JAGILA010000001">
    <property type="protein sequence ID" value="MBP2234392.1"/>
    <property type="molecule type" value="Genomic_DNA"/>
</dbReference>
<dbReference type="InterPro" id="IPR001638">
    <property type="entry name" value="Solute-binding_3/MltF_N"/>
</dbReference>
<keyword evidence="2" id="KW-0813">Transport</keyword>
<accession>A0ABS4QXT8</accession>
<dbReference type="Pfam" id="PF00497">
    <property type="entry name" value="SBP_bac_3"/>
    <property type="match status" value="1"/>
</dbReference>
<feature type="chain" id="PRO_5045245720" evidence="5">
    <location>
        <begin position="23"/>
        <end position="279"/>
    </location>
</feature>
<name>A0ABS4QXT8_9HYPH</name>
<keyword evidence="3 5" id="KW-0732">Signal</keyword>
<reference evidence="7 8" key="1">
    <citation type="submission" date="2021-03" db="EMBL/GenBank/DDBJ databases">
        <title>Genomic Encyclopedia of Type Strains, Phase IV (KMG-IV): sequencing the most valuable type-strain genomes for metagenomic binning, comparative biology and taxonomic classification.</title>
        <authorList>
            <person name="Goeker M."/>
        </authorList>
    </citation>
    <scope>NUCLEOTIDE SEQUENCE [LARGE SCALE GENOMIC DNA]</scope>
    <source>
        <strain evidence="7 8">DSM 13372</strain>
    </source>
</reference>
<dbReference type="SUPFAM" id="SSF53850">
    <property type="entry name" value="Periplasmic binding protein-like II"/>
    <property type="match status" value="1"/>
</dbReference>
<dbReference type="Proteomes" id="UP000730739">
    <property type="component" value="Unassembled WGS sequence"/>
</dbReference>
<dbReference type="RefSeq" id="WP_209600629.1">
    <property type="nucleotide sequence ID" value="NZ_JAGILA010000001.1"/>
</dbReference>
<dbReference type="PANTHER" id="PTHR30085">
    <property type="entry name" value="AMINO ACID ABC TRANSPORTER PERMEASE"/>
    <property type="match status" value="1"/>
</dbReference>
<evidence type="ECO:0000313" key="8">
    <source>
        <dbReference type="Proteomes" id="UP000730739"/>
    </source>
</evidence>
<dbReference type="InterPro" id="IPR051455">
    <property type="entry name" value="Bact_solute-bind_prot3"/>
</dbReference>
<dbReference type="SMART" id="SM00062">
    <property type="entry name" value="PBPb"/>
    <property type="match status" value="1"/>
</dbReference>
<protein>
    <submittedName>
        <fullName evidence="7">Polar amino acid transport system substrate-binding protein</fullName>
    </submittedName>
</protein>
<proteinExistence type="inferred from homology"/>
<dbReference type="PROSITE" id="PS01039">
    <property type="entry name" value="SBP_BACTERIAL_3"/>
    <property type="match status" value="1"/>
</dbReference>
<keyword evidence="8" id="KW-1185">Reference proteome</keyword>
<evidence type="ECO:0000256" key="3">
    <source>
        <dbReference type="ARBA" id="ARBA00022729"/>
    </source>
</evidence>
<evidence type="ECO:0000256" key="4">
    <source>
        <dbReference type="RuleBase" id="RU003744"/>
    </source>
</evidence>
<dbReference type="InterPro" id="IPR018313">
    <property type="entry name" value="SBP_3_CS"/>
</dbReference>
<dbReference type="PANTHER" id="PTHR30085:SF6">
    <property type="entry name" value="ABC TRANSPORTER GLUTAMINE-BINDING PROTEIN GLNH"/>
    <property type="match status" value="1"/>
</dbReference>
<evidence type="ECO:0000256" key="5">
    <source>
        <dbReference type="SAM" id="SignalP"/>
    </source>
</evidence>
<organism evidence="7 8">
    <name type="scientific">Sinorhizobium kostiense</name>
    <dbReference type="NCBI Taxonomy" id="76747"/>
    <lineage>
        <taxon>Bacteria</taxon>
        <taxon>Pseudomonadati</taxon>
        <taxon>Pseudomonadota</taxon>
        <taxon>Alphaproteobacteria</taxon>
        <taxon>Hyphomicrobiales</taxon>
        <taxon>Rhizobiaceae</taxon>
        <taxon>Sinorhizobium/Ensifer group</taxon>
        <taxon>Sinorhizobium</taxon>
    </lineage>
</organism>